<dbReference type="RefSeq" id="WP_184344127.1">
    <property type="nucleotide sequence ID" value="NZ_JACHIG010000016.1"/>
</dbReference>
<comment type="subcellular location">
    <subcellularLocation>
        <location evidence="1">Membrane</location>
        <topology evidence="1">Multi-pass membrane protein</topology>
    </subcellularLocation>
</comment>
<dbReference type="Pfam" id="PF09685">
    <property type="entry name" value="MamF_MmsF"/>
    <property type="match status" value="1"/>
</dbReference>
<gene>
    <name evidence="6" type="ORF">HNQ65_005002</name>
</gene>
<evidence type="ECO:0000313" key="6">
    <source>
        <dbReference type="EMBL" id="MBB5035392.1"/>
    </source>
</evidence>
<feature type="transmembrane region" description="Helical" evidence="5">
    <location>
        <begin position="24"/>
        <end position="47"/>
    </location>
</feature>
<dbReference type="AlphaFoldDB" id="A0A7W7YFV1"/>
<dbReference type="InterPro" id="IPR019109">
    <property type="entry name" value="MamF_MmsF"/>
</dbReference>
<evidence type="ECO:0000256" key="4">
    <source>
        <dbReference type="ARBA" id="ARBA00023136"/>
    </source>
</evidence>
<evidence type="ECO:0000256" key="5">
    <source>
        <dbReference type="SAM" id="Phobius"/>
    </source>
</evidence>
<keyword evidence="7" id="KW-1185">Reference proteome</keyword>
<evidence type="ECO:0000313" key="7">
    <source>
        <dbReference type="Proteomes" id="UP000590740"/>
    </source>
</evidence>
<reference evidence="6 7" key="1">
    <citation type="submission" date="2020-08" db="EMBL/GenBank/DDBJ databases">
        <title>Genomic Encyclopedia of Type Strains, Phase IV (KMG-IV): sequencing the most valuable type-strain genomes for metagenomic binning, comparative biology and taxonomic classification.</title>
        <authorList>
            <person name="Goeker M."/>
        </authorList>
    </citation>
    <scope>NUCLEOTIDE SEQUENCE [LARGE SCALE GENOMIC DNA]</scope>
    <source>
        <strain evidence="6 7">DSM 12252</strain>
    </source>
</reference>
<evidence type="ECO:0000256" key="2">
    <source>
        <dbReference type="ARBA" id="ARBA00022692"/>
    </source>
</evidence>
<comment type="caution">
    <text evidence="6">The sequence shown here is derived from an EMBL/GenBank/DDBJ whole genome shotgun (WGS) entry which is preliminary data.</text>
</comment>
<evidence type="ECO:0000256" key="1">
    <source>
        <dbReference type="ARBA" id="ARBA00004141"/>
    </source>
</evidence>
<name>A0A7W7YFV1_9BACT</name>
<accession>A0A7W7YFV1</accession>
<dbReference type="Proteomes" id="UP000590740">
    <property type="component" value="Unassembled WGS sequence"/>
</dbReference>
<feature type="transmembrane region" description="Helical" evidence="5">
    <location>
        <begin position="67"/>
        <end position="86"/>
    </location>
</feature>
<proteinExistence type="predicted"/>
<dbReference type="EMBL" id="JACHIG010000016">
    <property type="protein sequence ID" value="MBB5035392.1"/>
    <property type="molecule type" value="Genomic_DNA"/>
</dbReference>
<keyword evidence="4 5" id="KW-0472">Membrane</keyword>
<evidence type="ECO:0000256" key="3">
    <source>
        <dbReference type="ARBA" id="ARBA00022989"/>
    </source>
</evidence>
<organism evidence="6 7">
    <name type="scientific">Prosthecobacter vanneervenii</name>
    <dbReference type="NCBI Taxonomy" id="48466"/>
    <lineage>
        <taxon>Bacteria</taxon>
        <taxon>Pseudomonadati</taxon>
        <taxon>Verrucomicrobiota</taxon>
        <taxon>Verrucomicrobiia</taxon>
        <taxon>Verrucomicrobiales</taxon>
        <taxon>Verrucomicrobiaceae</taxon>
        <taxon>Prosthecobacter</taxon>
    </lineage>
</organism>
<keyword evidence="2 5" id="KW-0812">Transmembrane</keyword>
<protein>
    <submittedName>
        <fullName evidence="6">Putative Tic20 family protein</fullName>
    </submittedName>
</protein>
<sequence length="87" mass="9599">MSRGSLLQPWTATSPSAVTQDEKILGIVMHALCLAGFPILGPLIVWLIKKNESSYLDIQGRELPSSLLCFIFIRVALLFAIGEPLWC</sequence>
<keyword evidence="3 5" id="KW-1133">Transmembrane helix</keyword>